<dbReference type="OrthoDB" id="10248838at2759"/>
<protein>
    <submittedName>
        <fullName evidence="4">11030_t:CDS:1</fullName>
    </submittedName>
</protein>
<evidence type="ECO:0000256" key="3">
    <source>
        <dbReference type="ARBA" id="ARBA00022833"/>
    </source>
</evidence>
<dbReference type="Pfam" id="PF05907">
    <property type="entry name" value="CXXC_Zn-b_euk"/>
    <property type="match status" value="1"/>
</dbReference>
<comment type="similarity">
    <text evidence="1">Belongs to the UPF0587 family.</text>
</comment>
<comment type="caution">
    <text evidence="4">The sequence shown here is derived from an EMBL/GenBank/DDBJ whole genome shotgun (WGS) entry which is preliminary data.</text>
</comment>
<dbReference type="AlphaFoldDB" id="A0A9N9B6V7"/>
<keyword evidence="3" id="KW-0862">Zinc</keyword>
<proteinExistence type="inferred from homology"/>
<dbReference type="Proteomes" id="UP000789572">
    <property type="component" value="Unassembled WGS sequence"/>
</dbReference>
<evidence type="ECO:0000313" key="4">
    <source>
        <dbReference type="EMBL" id="CAG8555620.1"/>
    </source>
</evidence>
<accession>A0A9N9B6V7</accession>
<sequence>MVKLALFFKADLENVTDVGPGDDAYEWHFKAQNEISGSRGSANFVMRCKFCRRESSAQFDPKPTTFYTSDDSGKYAQMAVIECRGLEFTGFEPRVRMIGFKAVSSESRTVFENIDLSEGYWADYDENGGVPVSISEIEVEFRRS</sequence>
<gene>
    <name evidence="4" type="ORF">POCULU_LOCUS5247</name>
</gene>
<evidence type="ECO:0000256" key="1">
    <source>
        <dbReference type="ARBA" id="ARBA00007818"/>
    </source>
</evidence>
<reference evidence="4" key="1">
    <citation type="submission" date="2021-06" db="EMBL/GenBank/DDBJ databases">
        <authorList>
            <person name="Kallberg Y."/>
            <person name="Tangrot J."/>
            <person name="Rosling A."/>
        </authorList>
    </citation>
    <scope>NUCLEOTIDE SEQUENCE</scope>
    <source>
        <strain evidence="4">IA702</strain>
    </source>
</reference>
<dbReference type="EMBL" id="CAJVPJ010000774">
    <property type="protein sequence ID" value="CAG8555620.1"/>
    <property type="molecule type" value="Genomic_DNA"/>
</dbReference>
<evidence type="ECO:0000313" key="5">
    <source>
        <dbReference type="Proteomes" id="UP000789572"/>
    </source>
</evidence>
<dbReference type="PANTHER" id="PTHR12857">
    <property type="entry name" value="CXXC MOTIF CONTAINING ZINC BINDING PROTEIN"/>
    <property type="match status" value="1"/>
</dbReference>
<dbReference type="PANTHER" id="PTHR12857:SF0">
    <property type="entry name" value="CXXC MOTIF CONTAINING ZINC BINDING PROTEIN"/>
    <property type="match status" value="1"/>
</dbReference>
<keyword evidence="2" id="KW-0479">Metal-binding</keyword>
<keyword evidence="5" id="KW-1185">Reference proteome</keyword>
<name>A0A9N9B6V7_9GLOM</name>
<dbReference type="InterPro" id="IPR008584">
    <property type="entry name" value="CXXC_Zn-binding_euk"/>
</dbReference>
<organism evidence="4 5">
    <name type="scientific">Paraglomus occultum</name>
    <dbReference type="NCBI Taxonomy" id="144539"/>
    <lineage>
        <taxon>Eukaryota</taxon>
        <taxon>Fungi</taxon>
        <taxon>Fungi incertae sedis</taxon>
        <taxon>Mucoromycota</taxon>
        <taxon>Glomeromycotina</taxon>
        <taxon>Glomeromycetes</taxon>
        <taxon>Paraglomerales</taxon>
        <taxon>Paraglomeraceae</taxon>
        <taxon>Paraglomus</taxon>
    </lineage>
</organism>
<dbReference type="SUPFAM" id="SSF141678">
    <property type="entry name" value="MAL13P1.257-like"/>
    <property type="match status" value="1"/>
</dbReference>
<dbReference type="GO" id="GO:0008270">
    <property type="term" value="F:zinc ion binding"/>
    <property type="evidence" value="ECO:0007669"/>
    <property type="project" value="TreeGrafter"/>
</dbReference>
<evidence type="ECO:0000256" key="2">
    <source>
        <dbReference type="ARBA" id="ARBA00022723"/>
    </source>
</evidence>